<feature type="signal peptide" evidence="5">
    <location>
        <begin position="1"/>
        <end position="22"/>
    </location>
</feature>
<protein>
    <recommendedName>
        <fullName evidence="8">PpiC domain-containing protein</fullName>
    </recommendedName>
</protein>
<reference evidence="6 7" key="1">
    <citation type="journal article" date="2008" name="J. Bacteriol.">
        <title>'Candidatus Cloacamonas acidaminovorans': genome sequence reconstruction provides a first glimpse of a new bacterial division.</title>
        <authorList>
            <person name="Pelletier E."/>
            <person name="Kreimeyer A."/>
            <person name="Bocs S."/>
            <person name="Rouy Z."/>
            <person name="Gyapay G."/>
            <person name="Chouari R."/>
            <person name="Riviere D."/>
            <person name="Ganesan A."/>
            <person name="Daegelen P."/>
            <person name="Sghir A."/>
            <person name="Cohen G.N."/>
            <person name="Medigue C."/>
            <person name="Weissenbach J."/>
            <person name="Le Paslier D."/>
        </authorList>
    </citation>
    <scope>NUCLEOTIDE SEQUENCE [LARGE SCALE GENOMIC DNA]</scope>
    <source>
        <strain evidence="7">Evry</strain>
    </source>
</reference>
<dbReference type="AlphaFoldDB" id="B0VHK6"/>
<name>B0VHK6_CLOAI</name>
<evidence type="ECO:0000256" key="2">
    <source>
        <dbReference type="ARBA" id="ARBA00022475"/>
    </source>
</evidence>
<evidence type="ECO:0000256" key="4">
    <source>
        <dbReference type="ARBA" id="ARBA00023186"/>
    </source>
</evidence>
<dbReference type="OrthoDB" id="9812372at2"/>
<comment type="subcellular location">
    <subcellularLocation>
        <location evidence="1">Cell membrane</location>
    </subcellularLocation>
</comment>
<evidence type="ECO:0000313" key="6">
    <source>
        <dbReference type="EMBL" id="CAO80821.1"/>
    </source>
</evidence>
<dbReference type="GO" id="GO:0005886">
    <property type="term" value="C:plasma membrane"/>
    <property type="evidence" value="ECO:0007669"/>
    <property type="project" value="UniProtKB-SubCell"/>
</dbReference>
<evidence type="ECO:0000256" key="1">
    <source>
        <dbReference type="ARBA" id="ARBA00004236"/>
    </source>
</evidence>
<dbReference type="STRING" id="459349.CLOAM0949"/>
<evidence type="ECO:0000256" key="5">
    <source>
        <dbReference type="SAM" id="SignalP"/>
    </source>
</evidence>
<dbReference type="InterPro" id="IPR052029">
    <property type="entry name" value="PpiD_chaperone"/>
</dbReference>
<keyword evidence="3" id="KW-0472">Membrane</keyword>
<accession>B0VHK6</accession>
<gene>
    <name evidence="6" type="ordered locus">CLOAM0949</name>
</gene>
<dbReference type="EMBL" id="CU466930">
    <property type="protein sequence ID" value="CAO80821.1"/>
    <property type="molecule type" value="Genomic_DNA"/>
</dbReference>
<dbReference type="RefSeq" id="WP_015424679.1">
    <property type="nucleotide sequence ID" value="NC_020449.1"/>
</dbReference>
<keyword evidence="4" id="KW-0143">Chaperone</keyword>
<evidence type="ECO:0000313" key="7">
    <source>
        <dbReference type="Proteomes" id="UP000002019"/>
    </source>
</evidence>
<feature type="chain" id="PRO_5002758327" description="PpiC domain-containing protein" evidence="5">
    <location>
        <begin position="23"/>
        <end position="565"/>
    </location>
</feature>
<dbReference type="PANTHER" id="PTHR47529:SF1">
    <property type="entry name" value="PERIPLASMIC CHAPERONE PPID"/>
    <property type="match status" value="1"/>
</dbReference>
<keyword evidence="2" id="KW-1003">Cell membrane</keyword>
<dbReference type="Pfam" id="PF13623">
    <property type="entry name" value="SurA_N_2"/>
    <property type="match status" value="1"/>
</dbReference>
<dbReference type="KEGG" id="caci:CLOAM0949"/>
<dbReference type="InterPro" id="IPR027304">
    <property type="entry name" value="Trigger_fact/SurA_dom_sf"/>
</dbReference>
<organism evidence="6 7">
    <name type="scientific">Cloacimonas acidaminovorans (strain Evry)</name>
    <dbReference type="NCBI Taxonomy" id="459349"/>
    <lineage>
        <taxon>Bacteria</taxon>
        <taxon>Pseudomonadati</taxon>
        <taxon>Candidatus Cloacimonadota</taxon>
        <taxon>Candidatus Cloacimonadia</taxon>
        <taxon>Candidatus Cloacimonadales</taxon>
        <taxon>Candidatus Cloacimonadaceae</taxon>
        <taxon>Candidatus Cloacimonas</taxon>
    </lineage>
</organism>
<evidence type="ECO:0008006" key="8">
    <source>
        <dbReference type="Google" id="ProtNLM"/>
    </source>
</evidence>
<dbReference type="Proteomes" id="UP000002019">
    <property type="component" value="Chromosome"/>
</dbReference>
<keyword evidence="5" id="KW-0732">Signal</keyword>
<dbReference type="PROSITE" id="PS51257">
    <property type="entry name" value="PROKAR_LIPOPROTEIN"/>
    <property type="match status" value="1"/>
</dbReference>
<dbReference type="HOGENOM" id="CLU_482099_0_0_0"/>
<proteinExistence type="predicted"/>
<dbReference type="SUPFAM" id="SSF109998">
    <property type="entry name" value="Triger factor/SurA peptide-binding domain-like"/>
    <property type="match status" value="1"/>
</dbReference>
<keyword evidence="7" id="KW-1185">Reference proteome</keyword>
<dbReference type="PANTHER" id="PTHR47529">
    <property type="entry name" value="PEPTIDYL-PROLYL CIS-TRANS ISOMERASE D"/>
    <property type="match status" value="1"/>
</dbReference>
<evidence type="ECO:0000256" key="3">
    <source>
        <dbReference type="ARBA" id="ARBA00023136"/>
    </source>
</evidence>
<dbReference type="eggNOG" id="COG0760">
    <property type="taxonomic scope" value="Bacteria"/>
</dbReference>
<sequence length="565" mass="64770">MNKLPTFIVITLLGLFFLVSCATNSSSVAGSVNGTEISLEDFFNSYRGHYAIFGYQTGRTPTKEEKEKLHNETWRDITKAIILQDYYKKYNISASVAEVLDTLSNSIPEHIIKSPRFQVNGKFDKKLYLQSLMTDQPENLAALRKHYQENVIPILKLQKVLIEEEMLSSKIRKQVEQIIASNADLELYIFAPSQLEISLSDAEISAWYQTNLEQFRLWQFYRLGYCSIPVIPDSTELSDAKNTAEFIRNELVRGIDIKDIIANLENKNSLVSFIDNGYQKTEELPWEIQNALLGLENGLCSEPLPYEKGWIMYQKIQSTKTLTLYNTIFVQALPKTASLLAPETQAQQIMKLALNIGLQQAADEFGISYTLTPAMSPDSLIVPANDIKGKLMKYLEIANSGDIIEPLYSAELSAWLIFEVVEKQSKEYLPLEEVKPQIVQILSKERRKDQNKQIVERWLINQNIPANYQWEKLEQVTIDSLWQGKPLTTIYYQAVKAYLEKANPPQITEGEVIIVPKVTAFRPQKTKISPERIKTIYTQNLPEDWFNSWMEEQVKKAKVVINTKP</sequence>